<dbReference type="EMBL" id="JAHRIO010020272">
    <property type="protein sequence ID" value="MEQ2164363.1"/>
    <property type="molecule type" value="Genomic_DNA"/>
</dbReference>
<dbReference type="Proteomes" id="UP001476798">
    <property type="component" value="Unassembled WGS sequence"/>
</dbReference>
<accession>A0ABV0MYZ8</accession>
<reference evidence="1 2" key="1">
    <citation type="submission" date="2021-06" db="EMBL/GenBank/DDBJ databases">
        <authorList>
            <person name="Palmer J.M."/>
        </authorList>
    </citation>
    <scope>NUCLEOTIDE SEQUENCE [LARGE SCALE GENOMIC DNA]</scope>
    <source>
        <strain evidence="1 2">GA_2019</strain>
        <tissue evidence="1">Muscle</tissue>
    </source>
</reference>
<evidence type="ECO:0000313" key="2">
    <source>
        <dbReference type="Proteomes" id="UP001476798"/>
    </source>
</evidence>
<organism evidence="1 2">
    <name type="scientific">Goodea atripinnis</name>
    <dbReference type="NCBI Taxonomy" id="208336"/>
    <lineage>
        <taxon>Eukaryota</taxon>
        <taxon>Metazoa</taxon>
        <taxon>Chordata</taxon>
        <taxon>Craniata</taxon>
        <taxon>Vertebrata</taxon>
        <taxon>Euteleostomi</taxon>
        <taxon>Actinopterygii</taxon>
        <taxon>Neopterygii</taxon>
        <taxon>Teleostei</taxon>
        <taxon>Neoteleostei</taxon>
        <taxon>Acanthomorphata</taxon>
        <taxon>Ovalentaria</taxon>
        <taxon>Atherinomorphae</taxon>
        <taxon>Cyprinodontiformes</taxon>
        <taxon>Goodeidae</taxon>
        <taxon>Goodea</taxon>
    </lineage>
</organism>
<sequence>MLLQLIFTLSRPGNIFLLCYCGLYRWSSAAVDLLLQYSTCSELVLFDLLFELLFPNLSAHHVMISDISKTFLSTQLPLSGYFLIYKLFPVSLGDGCGRKTQYISSF</sequence>
<protein>
    <submittedName>
        <fullName evidence="1">Uncharacterized protein</fullName>
    </submittedName>
</protein>
<comment type="caution">
    <text evidence="1">The sequence shown here is derived from an EMBL/GenBank/DDBJ whole genome shotgun (WGS) entry which is preliminary data.</text>
</comment>
<evidence type="ECO:0000313" key="1">
    <source>
        <dbReference type="EMBL" id="MEQ2164363.1"/>
    </source>
</evidence>
<name>A0ABV0MYZ8_9TELE</name>
<keyword evidence="2" id="KW-1185">Reference proteome</keyword>
<proteinExistence type="predicted"/>
<gene>
    <name evidence="1" type="ORF">GOODEAATRI_005994</name>
</gene>